<evidence type="ECO:0000256" key="1">
    <source>
        <dbReference type="SAM" id="MobiDB-lite"/>
    </source>
</evidence>
<sequence>MGAPARLLAAAALLCLCSTVAARSLKQDLSAKIWSNYTLERATFYMSLQMKLPAPKTDSAEKCAEACLADEKCLFWSWCPSSVSAGCTVAGTNGTTAQTLPATTCILSWDTSKDSLAVFAMYGEDNVTVPWMAGMYEPPGTSVTSEEEGIPVKIPGLTRRRLLATAPSSAAVWKEFSYEPNLAYLAVDQLGSTNVKTVDDCATECQKNSACEFFLFCPTSNSGGCPLPAQGSNLPSSFPPGQCVTTGDAVANRTAVLTVFGTGIKFQSGARIAGNQPANETTASPSPSPSASPAASPAAAGAPPASPAPNPDDPLTWVDPAPDGPEECQGKMTGRCDYDSGWIGRTEVNCELDRAGLSALAFNAIEFSCPVDQDKEPNIQCDWKDVRNKLPGCAWDPTKRILATWRPGK</sequence>
<feature type="signal peptide" evidence="2">
    <location>
        <begin position="1"/>
        <end position="22"/>
    </location>
</feature>
<gene>
    <name evidence="5" type="ORF">C2E21_6990</name>
</gene>
<name>A0A2P6TJF6_CHLSO</name>
<dbReference type="InterPro" id="IPR003609">
    <property type="entry name" value="Pan_app"/>
</dbReference>
<accession>A0A2P6TJF6</accession>
<keyword evidence="2" id="KW-0732">Signal</keyword>
<dbReference type="Proteomes" id="UP000239899">
    <property type="component" value="Unassembled WGS sequence"/>
</dbReference>
<organism evidence="5 6">
    <name type="scientific">Chlorella sorokiniana</name>
    <name type="common">Freshwater green alga</name>
    <dbReference type="NCBI Taxonomy" id="3076"/>
    <lineage>
        <taxon>Eukaryota</taxon>
        <taxon>Viridiplantae</taxon>
        <taxon>Chlorophyta</taxon>
        <taxon>core chlorophytes</taxon>
        <taxon>Trebouxiophyceae</taxon>
        <taxon>Chlorellales</taxon>
        <taxon>Chlorellaceae</taxon>
        <taxon>Chlorella clade</taxon>
        <taxon>Chlorella</taxon>
    </lineage>
</organism>
<feature type="chain" id="PRO_5015171961" description="Apple domain-containing protein" evidence="2">
    <location>
        <begin position="23"/>
        <end position="409"/>
    </location>
</feature>
<reference evidence="5 6" key="1">
    <citation type="journal article" date="2018" name="Plant J.">
        <title>Genome sequences of Chlorella sorokiniana UTEX 1602 and Micractinium conductrix SAG 241.80: implications to maltose excretion by a green alga.</title>
        <authorList>
            <person name="Arriola M.B."/>
            <person name="Velmurugan N."/>
            <person name="Zhang Y."/>
            <person name="Plunkett M.H."/>
            <person name="Hondzo H."/>
            <person name="Barney B.M."/>
        </authorList>
    </citation>
    <scope>NUCLEOTIDE SEQUENCE [LARGE SCALE GENOMIC DNA]</scope>
    <source>
        <strain evidence="6">UTEX 1602</strain>
    </source>
</reference>
<keyword evidence="6" id="KW-1185">Reference proteome</keyword>
<comment type="caution">
    <text evidence="5">The sequence shown here is derived from an EMBL/GenBank/DDBJ whole genome shotgun (WGS) entry which is preliminary data.</text>
</comment>
<proteinExistence type="predicted"/>
<dbReference type="Pfam" id="PF00024">
    <property type="entry name" value="PAN_1"/>
    <property type="match status" value="1"/>
</dbReference>
<feature type="compositionally biased region" description="Low complexity" evidence="1">
    <location>
        <begin position="283"/>
        <end position="303"/>
    </location>
</feature>
<dbReference type="Gene3D" id="3.50.4.10">
    <property type="entry name" value="Hepatocyte Growth Factor"/>
    <property type="match status" value="1"/>
</dbReference>
<evidence type="ECO:0000259" key="3">
    <source>
        <dbReference type="Pfam" id="PF00024"/>
    </source>
</evidence>
<evidence type="ECO:0000313" key="5">
    <source>
        <dbReference type="EMBL" id="PRW39380.1"/>
    </source>
</evidence>
<evidence type="ECO:0000256" key="2">
    <source>
        <dbReference type="SAM" id="SignalP"/>
    </source>
</evidence>
<dbReference type="AlphaFoldDB" id="A0A2P6TJF6"/>
<feature type="region of interest" description="Disordered" evidence="1">
    <location>
        <begin position="271"/>
        <end position="332"/>
    </location>
</feature>
<feature type="domain" description="Apple" evidence="4">
    <location>
        <begin position="56"/>
        <end position="82"/>
    </location>
</feature>
<dbReference type="OrthoDB" id="514457at2759"/>
<evidence type="ECO:0000313" key="6">
    <source>
        <dbReference type="Proteomes" id="UP000239899"/>
    </source>
</evidence>
<protein>
    <recommendedName>
        <fullName evidence="3 4">Apple domain-containing protein</fullName>
    </recommendedName>
</protein>
<evidence type="ECO:0000259" key="4">
    <source>
        <dbReference type="Pfam" id="PF14295"/>
    </source>
</evidence>
<feature type="domain" description="Apple" evidence="3">
    <location>
        <begin position="192"/>
        <end position="237"/>
    </location>
</feature>
<dbReference type="EMBL" id="LHPG02000014">
    <property type="protein sequence ID" value="PRW39380.1"/>
    <property type="molecule type" value="Genomic_DNA"/>
</dbReference>
<dbReference type="Pfam" id="PF14295">
    <property type="entry name" value="PAN_4"/>
    <property type="match status" value="1"/>
</dbReference>